<name>A0ABX3HV79_9BACL</name>
<comment type="caution">
    <text evidence="1">The sequence shown here is derived from an EMBL/GenBank/DDBJ whole genome shotgun (WGS) entry which is preliminary data.</text>
</comment>
<reference evidence="1 2" key="1">
    <citation type="submission" date="2016-10" db="EMBL/GenBank/DDBJ databases">
        <title>Paenibacillus species isolates.</title>
        <authorList>
            <person name="Beno S.M."/>
        </authorList>
    </citation>
    <scope>NUCLEOTIDE SEQUENCE [LARGE SCALE GENOMIC DNA]</scope>
    <source>
        <strain evidence="1 2">FSL R5-0923</strain>
    </source>
</reference>
<sequence length="92" mass="10429">MALTKFIHSQTGMEIPNAYIVMPHMEGGKELLKINVKIFISREAYKEGKVPVEDTYKSFVPSVEEGSGNYHKQSYEYLKTLPEYAGAIDVLE</sequence>
<dbReference type="Proteomes" id="UP000187313">
    <property type="component" value="Unassembled WGS sequence"/>
</dbReference>
<accession>A0ABX3HV79</accession>
<keyword evidence="2" id="KW-1185">Reference proteome</keyword>
<gene>
    <name evidence="1" type="ORF">BSK51_04190</name>
</gene>
<evidence type="ECO:0000313" key="2">
    <source>
        <dbReference type="Proteomes" id="UP000187313"/>
    </source>
</evidence>
<dbReference type="RefSeq" id="WP_076298301.1">
    <property type="nucleotide sequence ID" value="NZ_MPTD01000002.1"/>
</dbReference>
<protein>
    <submittedName>
        <fullName evidence="1">Uncharacterized protein</fullName>
    </submittedName>
</protein>
<organism evidence="1 2">
    <name type="scientific">Paenibacillus odorifer</name>
    <dbReference type="NCBI Taxonomy" id="189426"/>
    <lineage>
        <taxon>Bacteria</taxon>
        <taxon>Bacillati</taxon>
        <taxon>Bacillota</taxon>
        <taxon>Bacilli</taxon>
        <taxon>Bacillales</taxon>
        <taxon>Paenibacillaceae</taxon>
        <taxon>Paenibacillus</taxon>
    </lineage>
</organism>
<evidence type="ECO:0000313" key="1">
    <source>
        <dbReference type="EMBL" id="OMD55259.1"/>
    </source>
</evidence>
<dbReference type="EMBL" id="MPTD01000002">
    <property type="protein sequence ID" value="OMD55259.1"/>
    <property type="molecule type" value="Genomic_DNA"/>
</dbReference>
<proteinExistence type="predicted"/>